<evidence type="ECO:0000313" key="4">
    <source>
        <dbReference type="EMBL" id="QGM99621.1"/>
    </source>
</evidence>
<dbReference type="GO" id="GO:0016746">
    <property type="term" value="F:acyltransferase activity"/>
    <property type="evidence" value="ECO:0007669"/>
    <property type="project" value="UniProtKB-UniRule"/>
</dbReference>
<dbReference type="Pfam" id="PF02794">
    <property type="entry name" value="HlyC"/>
    <property type="match status" value="1"/>
</dbReference>
<dbReference type="EC" id="2.3.1.-" evidence="2"/>
<dbReference type="AlphaFoldDB" id="A0A6B8MA24"/>
<proteinExistence type="inferred from homology"/>
<sequence>MTPDIFKKGNGADSKKAPPSQAASDADPQAAPKAAPAQLSDAQKAKVAKQVAEMRQRIHRTVGQIVLAMSAVPRYRHQSLADLQGLVIEPLLRERIVIAEMAPAKGQSDEAERREDEAQMVAVAIWATVSDAVDAKIREEIKAGIFPIRLKPEEWTSGDKAWLLDVIAPSQKLASAVLANFRQVVKEGDMRIHPIVARMVDPELLKRLAASSGSQETKAE</sequence>
<evidence type="ECO:0000256" key="1">
    <source>
        <dbReference type="ARBA" id="ARBA00005686"/>
    </source>
</evidence>
<protein>
    <recommendedName>
        <fullName evidence="2">RTX toxin-activating lysine-acyltransferase</fullName>
        <ecNumber evidence="2">2.3.1.-</ecNumber>
    </recommendedName>
</protein>
<dbReference type="GO" id="GO:0009404">
    <property type="term" value="P:toxin metabolic process"/>
    <property type="evidence" value="ECO:0007669"/>
    <property type="project" value="UniProtKB-UniRule"/>
</dbReference>
<keyword evidence="2 4" id="KW-0012">Acyltransferase</keyword>
<comment type="subcellular location">
    <subcellularLocation>
        <location evidence="2">Cytoplasm</location>
    </subcellularLocation>
</comment>
<dbReference type="GO" id="GO:0005737">
    <property type="term" value="C:cytoplasm"/>
    <property type="evidence" value="ECO:0007669"/>
    <property type="project" value="UniProtKB-SubCell"/>
</dbReference>
<reference evidence="4 5" key="1">
    <citation type="submission" date="2019-09" db="EMBL/GenBank/DDBJ databases">
        <title>Isolation and complete genome sequencing of Methylocystis species.</title>
        <authorList>
            <person name="Rumah B.L."/>
            <person name="Stead C.E."/>
            <person name="Stevens B.C."/>
            <person name="Minton N.P."/>
            <person name="Grosse-Honebrink A."/>
            <person name="Zhang Y."/>
        </authorList>
    </citation>
    <scope>NUCLEOTIDE SEQUENCE [LARGE SCALE GENOMIC DNA]</scope>
    <source>
        <strain evidence="4 5">BRCS2</strain>
    </source>
</reference>
<dbReference type="KEGG" id="mpar:F7D14_08405"/>
<comment type="similarity">
    <text evidence="1 2">Belongs to the RTX toxin acyltransferase family.</text>
</comment>
<evidence type="ECO:0000256" key="2">
    <source>
        <dbReference type="RuleBase" id="RU368102"/>
    </source>
</evidence>
<organism evidence="4 5">
    <name type="scientific">Methylocystis parvus</name>
    <dbReference type="NCBI Taxonomy" id="134"/>
    <lineage>
        <taxon>Bacteria</taxon>
        <taxon>Pseudomonadati</taxon>
        <taxon>Pseudomonadota</taxon>
        <taxon>Alphaproteobacteria</taxon>
        <taxon>Hyphomicrobiales</taxon>
        <taxon>Methylocystaceae</taxon>
        <taxon>Methylocystis</taxon>
    </lineage>
</organism>
<evidence type="ECO:0000256" key="3">
    <source>
        <dbReference type="SAM" id="MobiDB-lite"/>
    </source>
</evidence>
<feature type="region of interest" description="Disordered" evidence="3">
    <location>
        <begin position="1"/>
        <end position="39"/>
    </location>
</feature>
<dbReference type="EMBL" id="CP044331">
    <property type="protein sequence ID" value="QGM99621.1"/>
    <property type="molecule type" value="Genomic_DNA"/>
</dbReference>
<evidence type="ECO:0000313" key="5">
    <source>
        <dbReference type="Proteomes" id="UP000422569"/>
    </source>
</evidence>
<accession>A0A6B8MA24</accession>
<keyword evidence="2 4" id="KW-0808">Transferase</keyword>
<name>A0A6B8MA24_9HYPH</name>
<keyword evidence="5" id="KW-1185">Reference proteome</keyword>
<keyword evidence="2" id="KW-0204">Cytolysis</keyword>
<dbReference type="InterPro" id="IPR003996">
    <property type="entry name" value="RTX_toxin-activating_protC_bac"/>
</dbReference>
<gene>
    <name evidence="4" type="ORF">F7D14_08405</name>
</gene>
<keyword evidence="2" id="KW-0963">Cytoplasm</keyword>
<feature type="compositionally biased region" description="Low complexity" evidence="3">
    <location>
        <begin position="17"/>
        <end position="38"/>
    </location>
</feature>
<dbReference type="Proteomes" id="UP000422569">
    <property type="component" value="Chromosome"/>
</dbReference>
<comment type="function">
    <text evidence="2">Involved in fatty acylation of protoxin at internal lysine residues, thereby converting it to the active toxin.</text>
</comment>
<dbReference type="GO" id="GO:0031640">
    <property type="term" value="P:killing of cells of another organism"/>
    <property type="evidence" value="ECO:0007669"/>
    <property type="project" value="UniProtKB-KW"/>
</dbReference>